<dbReference type="GeneID" id="28985404"/>
<proteinExistence type="predicted"/>
<organism evidence="2 3">
    <name type="scientific">Cutaneotrichosporon oleaginosum</name>
    <dbReference type="NCBI Taxonomy" id="879819"/>
    <lineage>
        <taxon>Eukaryota</taxon>
        <taxon>Fungi</taxon>
        <taxon>Dikarya</taxon>
        <taxon>Basidiomycota</taxon>
        <taxon>Agaricomycotina</taxon>
        <taxon>Tremellomycetes</taxon>
        <taxon>Trichosporonales</taxon>
        <taxon>Trichosporonaceae</taxon>
        <taxon>Cutaneotrichosporon</taxon>
    </lineage>
</organism>
<evidence type="ECO:0000313" key="2">
    <source>
        <dbReference type="EMBL" id="KLT42454.1"/>
    </source>
</evidence>
<feature type="compositionally biased region" description="Polar residues" evidence="1">
    <location>
        <begin position="1"/>
        <end position="20"/>
    </location>
</feature>
<keyword evidence="3" id="KW-1185">Reference proteome</keyword>
<dbReference type="Proteomes" id="UP000053611">
    <property type="component" value="Unassembled WGS sequence"/>
</dbReference>
<dbReference type="AlphaFoldDB" id="A0A0J1B484"/>
<feature type="region of interest" description="Disordered" evidence="1">
    <location>
        <begin position="592"/>
        <end position="701"/>
    </location>
</feature>
<feature type="compositionally biased region" description="Low complexity" evidence="1">
    <location>
        <begin position="638"/>
        <end position="647"/>
    </location>
</feature>
<feature type="compositionally biased region" description="Basic residues" evidence="1">
    <location>
        <begin position="691"/>
        <end position="701"/>
    </location>
</feature>
<name>A0A0J1B484_9TREE</name>
<sequence>MDSVSIATGSMVSSIPNGQRPTAKDNLRLLSSPNRYQDTGTPLAPSTLDLAEETARLYPRHAFNHYVDPLQPPLLPIGAYSIDPKIHPNLARVATAVSTRRSSAANLDCLYQSAQVVEGNAPAPGPTKDTIDHRGEQYTIGANDAAGIQRMGPATCSSGGAREQRNERPLKRPRTTSGAGGSPRSLQTAPTIAYPFDGHVPVIAGMVGKRPCPQAPPGQRHTVAYQKAVSEWIAERTSRGTKLNDAEHDKLLVANFMTGKMFFRHPLNVDYDESTNLDPELWSNYTEWGKTLVPEAVIFNRLSTEEKESLHDWPDRDLWKALFLIWLRDYCDRHTRVVWYRQCFRCQRGGWPCMVSHEMFGKVDVRHKRGKAGQAAKGCACIPCRVSKAECSHPRLKERLQESTWAMSDLEAYWDGTMSLTELFERRQRPEAEVGPFDADAIDNSVDKQEDDEFDVLAKLESQGQKLPTMAPRKTLTRFQRGAREARASRRADRAKALAGERETDSKKLVMVQYLASRLREGTLTSPMYPWKEYDKTIRDLSASNARRRAAGEGSLAPEDVAPYTDFYSLWLNGAPLNAHVAFSHQIAVAGPSAAPAQRRSGSRSSKTITSTSDSSALHSSPPLSLYQLEPTPALVGSRSSSSPASAINTPDTIHSHLHPSETAACPHEYFPAGGEGSRQLEELAPDLGRRSARIKRPRLQ</sequence>
<dbReference type="RefSeq" id="XP_018278945.1">
    <property type="nucleotide sequence ID" value="XM_018424801.1"/>
</dbReference>
<protein>
    <submittedName>
        <fullName evidence="2">Uncharacterized protein</fullName>
    </submittedName>
</protein>
<feature type="region of interest" description="Disordered" evidence="1">
    <location>
        <begin position="481"/>
        <end position="500"/>
    </location>
</feature>
<feature type="region of interest" description="Disordered" evidence="1">
    <location>
        <begin position="1"/>
        <end position="24"/>
    </location>
</feature>
<gene>
    <name evidence="2" type="ORF">CC85DRAFT_292094</name>
</gene>
<feature type="compositionally biased region" description="Basic and acidic residues" evidence="1">
    <location>
        <begin position="482"/>
        <end position="500"/>
    </location>
</feature>
<feature type="region of interest" description="Disordered" evidence="1">
    <location>
        <begin position="149"/>
        <end position="189"/>
    </location>
</feature>
<evidence type="ECO:0000256" key="1">
    <source>
        <dbReference type="SAM" id="MobiDB-lite"/>
    </source>
</evidence>
<dbReference type="EMBL" id="KQ087205">
    <property type="protein sequence ID" value="KLT42454.1"/>
    <property type="molecule type" value="Genomic_DNA"/>
</dbReference>
<evidence type="ECO:0000313" key="3">
    <source>
        <dbReference type="Proteomes" id="UP000053611"/>
    </source>
</evidence>
<accession>A0A0J1B484</accession>
<feature type="compositionally biased region" description="Low complexity" evidence="1">
    <location>
        <begin position="599"/>
        <end position="626"/>
    </location>
</feature>
<reference evidence="2 3" key="1">
    <citation type="submission" date="2015-03" db="EMBL/GenBank/DDBJ databases">
        <title>Genomics and transcriptomics of the oil-accumulating basidiomycete yeast T. oleaginosus allow insights into substrate utilization and the diverse evolutionary trajectories of mating systems in fungi.</title>
        <authorList>
            <consortium name="DOE Joint Genome Institute"/>
            <person name="Kourist R."/>
            <person name="Kracht O."/>
            <person name="Bracharz F."/>
            <person name="Lipzen A."/>
            <person name="Nolan M."/>
            <person name="Ohm R."/>
            <person name="Grigoriev I."/>
            <person name="Sun S."/>
            <person name="Heitman J."/>
            <person name="Bruck T."/>
            <person name="Nowrousian M."/>
        </authorList>
    </citation>
    <scope>NUCLEOTIDE SEQUENCE [LARGE SCALE GENOMIC DNA]</scope>
    <source>
        <strain evidence="2 3">IBC0246</strain>
    </source>
</reference>